<reference evidence="2" key="1">
    <citation type="journal article" date="2012" name="Nature">
        <title>The oyster genome reveals stress adaptation and complexity of shell formation.</title>
        <authorList>
            <person name="Zhang G."/>
            <person name="Fang X."/>
            <person name="Guo X."/>
            <person name="Li L."/>
            <person name="Luo R."/>
            <person name="Xu F."/>
            <person name="Yang P."/>
            <person name="Zhang L."/>
            <person name="Wang X."/>
            <person name="Qi H."/>
            <person name="Xiong Z."/>
            <person name="Que H."/>
            <person name="Xie Y."/>
            <person name="Holland P.W."/>
            <person name="Paps J."/>
            <person name="Zhu Y."/>
            <person name="Wu F."/>
            <person name="Chen Y."/>
            <person name="Wang J."/>
            <person name="Peng C."/>
            <person name="Meng J."/>
            <person name="Yang L."/>
            <person name="Liu J."/>
            <person name="Wen B."/>
            <person name="Zhang N."/>
            <person name="Huang Z."/>
            <person name="Zhu Q."/>
            <person name="Feng Y."/>
            <person name="Mount A."/>
            <person name="Hedgecock D."/>
            <person name="Xu Z."/>
            <person name="Liu Y."/>
            <person name="Domazet-Loso T."/>
            <person name="Du Y."/>
            <person name="Sun X."/>
            <person name="Zhang S."/>
            <person name="Liu B."/>
            <person name="Cheng P."/>
            <person name="Jiang X."/>
            <person name="Li J."/>
            <person name="Fan D."/>
            <person name="Wang W."/>
            <person name="Fu W."/>
            <person name="Wang T."/>
            <person name="Wang B."/>
            <person name="Zhang J."/>
            <person name="Peng Z."/>
            <person name="Li Y."/>
            <person name="Li N."/>
            <person name="Wang J."/>
            <person name="Chen M."/>
            <person name="He Y."/>
            <person name="Tan F."/>
            <person name="Song X."/>
            <person name="Zheng Q."/>
            <person name="Huang R."/>
            <person name="Yang H."/>
            <person name="Du X."/>
            <person name="Chen L."/>
            <person name="Yang M."/>
            <person name="Gaffney P.M."/>
            <person name="Wang S."/>
            <person name="Luo L."/>
            <person name="She Z."/>
            <person name="Ming Y."/>
            <person name="Huang W."/>
            <person name="Zhang S."/>
            <person name="Huang B."/>
            <person name="Zhang Y."/>
            <person name="Qu T."/>
            <person name="Ni P."/>
            <person name="Miao G."/>
            <person name="Wang J."/>
            <person name="Wang Q."/>
            <person name="Steinberg C.E."/>
            <person name="Wang H."/>
            <person name="Li N."/>
            <person name="Qian L."/>
            <person name="Zhang G."/>
            <person name="Li Y."/>
            <person name="Yang H."/>
            <person name="Liu X."/>
            <person name="Wang J."/>
            <person name="Yin Y."/>
            <person name="Wang J."/>
        </authorList>
    </citation>
    <scope>NUCLEOTIDE SEQUENCE [LARGE SCALE GENOMIC DNA]</scope>
    <source>
        <strain evidence="2">05x7-T-G4-1.051#20</strain>
    </source>
</reference>
<dbReference type="AlphaFoldDB" id="K1RVY0"/>
<feature type="region of interest" description="Disordered" evidence="1">
    <location>
        <begin position="169"/>
        <end position="191"/>
    </location>
</feature>
<name>K1RVY0_MAGGI</name>
<proteinExistence type="predicted"/>
<evidence type="ECO:0000313" key="2">
    <source>
        <dbReference type="EMBL" id="EKC38986.1"/>
    </source>
</evidence>
<gene>
    <name evidence="2" type="ORF">CGI_10018815</name>
</gene>
<organism evidence="2">
    <name type="scientific">Magallana gigas</name>
    <name type="common">Pacific oyster</name>
    <name type="synonym">Crassostrea gigas</name>
    <dbReference type="NCBI Taxonomy" id="29159"/>
    <lineage>
        <taxon>Eukaryota</taxon>
        <taxon>Metazoa</taxon>
        <taxon>Spiralia</taxon>
        <taxon>Lophotrochozoa</taxon>
        <taxon>Mollusca</taxon>
        <taxon>Bivalvia</taxon>
        <taxon>Autobranchia</taxon>
        <taxon>Pteriomorphia</taxon>
        <taxon>Ostreida</taxon>
        <taxon>Ostreoidea</taxon>
        <taxon>Ostreidae</taxon>
        <taxon>Magallana</taxon>
    </lineage>
</organism>
<dbReference type="EMBL" id="JH818721">
    <property type="protein sequence ID" value="EKC38986.1"/>
    <property type="molecule type" value="Genomic_DNA"/>
</dbReference>
<dbReference type="HOGENOM" id="CLU_093273_0_0_1"/>
<feature type="compositionally biased region" description="Basic and acidic residues" evidence="1">
    <location>
        <begin position="25"/>
        <end position="34"/>
    </location>
</feature>
<protein>
    <submittedName>
        <fullName evidence="2">Uncharacterized protein</fullName>
    </submittedName>
</protein>
<dbReference type="InParanoid" id="K1RVY0"/>
<accession>K1RVY0</accession>
<feature type="region of interest" description="Disordered" evidence="1">
    <location>
        <begin position="25"/>
        <end position="59"/>
    </location>
</feature>
<evidence type="ECO:0000256" key="1">
    <source>
        <dbReference type="SAM" id="MobiDB-lite"/>
    </source>
</evidence>
<sequence length="191" mass="22879">MPSCDDCGLVFENMHDLQRHVKRWCPENEKRRDDVEMEEDQSDWTPIKPEKKEDEDDREHDVFNALMDKAREKNETEWNQKYNKYIKEGLTREKAREKTEAKMKSKDLQTFVTGYADLIQYILDLKHGSIHATIMDDVSDFQSRGYGERKSIRMALNKNRHLLDEMWDDEMEFDERDSETEEEDSDESEEA</sequence>